<dbReference type="InterPro" id="IPR036388">
    <property type="entry name" value="WH-like_DNA-bd_sf"/>
</dbReference>
<dbReference type="GO" id="GO:0003700">
    <property type="term" value="F:DNA-binding transcription factor activity"/>
    <property type="evidence" value="ECO:0007669"/>
    <property type="project" value="InterPro"/>
</dbReference>
<dbReference type="InterPro" id="IPR015421">
    <property type="entry name" value="PyrdxlP-dep_Trfase_major"/>
</dbReference>
<evidence type="ECO:0000313" key="8">
    <source>
        <dbReference type="Proteomes" id="UP000190667"/>
    </source>
</evidence>
<dbReference type="GO" id="GO:0003677">
    <property type="term" value="F:DNA binding"/>
    <property type="evidence" value="ECO:0007669"/>
    <property type="project" value="UniProtKB-KW"/>
</dbReference>
<dbReference type="RefSeq" id="WP_078003356.1">
    <property type="nucleotide sequence ID" value="NZ_MRUL01000009.1"/>
</dbReference>
<dbReference type="Pfam" id="PF00392">
    <property type="entry name" value="GntR"/>
    <property type="match status" value="1"/>
</dbReference>
<dbReference type="GO" id="GO:0030170">
    <property type="term" value="F:pyridoxal phosphate binding"/>
    <property type="evidence" value="ECO:0007669"/>
    <property type="project" value="InterPro"/>
</dbReference>
<dbReference type="SUPFAM" id="SSF46785">
    <property type="entry name" value="Winged helix' DNA-binding domain"/>
    <property type="match status" value="1"/>
</dbReference>
<evidence type="ECO:0000259" key="6">
    <source>
        <dbReference type="PROSITE" id="PS50949"/>
    </source>
</evidence>
<dbReference type="EMBL" id="MRUL01000009">
    <property type="protein sequence ID" value="OON39423.1"/>
    <property type="molecule type" value="Genomic_DNA"/>
</dbReference>
<dbReference type="OrthoDB" id="9808770at2"/>
<proteinExistence type="inferred from homology"/>
<dbReference type="PANTHER" id="PTHR46577:SF1">
    <property type="entry name" value="HTH-TYPE TRANSCRIPTIONAL REGULATORY PROTEIN GABR"/>
    <property type="match status" value="1"/>
</dbReference>
<dbReference type="SMART" id="SM00345">
    <property type="entry name" value="HTH_GNTR"/>
    <property type="match status" value="1"/>
</dbReference>
<keyword evidence="5" id="KW-0804">Transcription</keyword>
<dbReference type="InterPro" id="IPR051446">
    <property type="entry name" value="HTH_trans_reg/aminotransferase"/>
</dbReference>
<dbReference type="InterPro" id="IPR004839">
    <property type="entry name" value="Aminotransferase_I/II_large"/>
</dbReference>
<dbReference type="Gene3D" id="3.40.640.10">
    <property type="entry name" value="Type I PLP-dependent aspartate aminotransferase-like (Major domain)"/>
    <property type="match status" value="1"/>
</dbReference>
<evidence type="ECO:0000256" key="4">
    <source>
        <dbReference type="ARBA" id="ARBA00023125"/>
    </source>
</evidence>
<keyword evidence="4 7" id="KW-0238">DNA-binding</keyword>
<keyword evidence="2" id="KW-0663">Pyridoxal phosphate</keyword>
<dbReference type="InterPro" id="IPR036390">
    <property type="entry name" value="WH_DNA-bd_sf"/>
</dbReference>
<keyword evidence="3" id="KW-0805">Transcription regulation</keyword>
<reference evidence="7 8" key="1">
    <citation type="submission" date="2016-12" db="EMBL/GenBank/DDBJ databases">
        <title>Izhakiella australiana sp. nov. of genus Izhakiella isolated from Australian desert.</title>
        <authorList>
            <person name="Ji M."/>
        </authorList>
    </citation>
    <scope>NUCLEOTIDE SEQUENCE [LARGE SCALE GENOMIC DNA]</scope>
    <source>
        <strain evidence="7 8">D4N98</strain>
    </source>
</reference>
<dbReference type="InterPro" id="IPR015424">
    <property type="entry name" value="PyrdxlP-dep_Trfase"/>
</dbReference>
<dbReference type="PANTHER" id="PTHR46577">
    <property type="entry name" value="HTH-TYPE TRANSCRIPTIONAL REGULATORY PROTEIN GABR"/>
    <property type="match status" value="1"/>
</dbReference>
<dbReference type="CDD" id="cd00609">
    <property type="entry name" value="AAT_like"/>
    <property type="match status" value="1"/>
</dbReference>
<comment type="caution">
    <text evidence="7">The sequence shown here is derived from an EMBL/GenBank/DDBJ whole genome shotgun (WGS) entry which is preliminary data.</text>
</comment>
<dbReference type="CDD" id="cd07377">
    <property type="entry name" value="WHTH_GntR"/>
    <property type="match status" value="1"/>
</dbReference>
<dbReference type="PRINTS" id="PR00035">
    <property type="entry name" value="HTHGNTR"/>
</dbReference>
<dbReference type="AlphaFoldDB" id="A0A1S8YL72"/>
<sequence length="492" mass="54067">MRPPAEISDALGLLFQPPLQREPGGPTLPAQIMQRLRLAILDGRLLPGCRLPGSRELAQRLGVSRNSVTTAYELLGTEGYIMLSRQGTRVAQLHQHQPATPLMPQPDAQLAGRLERLKLSQRAADDNAPFRPGVPALSRFPLAAWRRCVDRALREDGHRLLGYGDPLGEPLLRQAIIQHLALTRGVRATADQVVITEGAQEALMLCVRLLTNPAERVWLEDPGYRGAVSAFQCGDLKLVPLPVDSEGLCVPAAQWQQPPRLIYTTPSHQYPSGEVMSVRRRLQLIADAQRCGAWIIEDDYDSEFRHTGDLIGAMQGLVPQAPVLYMGTFSKTLFPSLRLGFVILPDDLQARAAALLQETLRGGHRSEQLALARFIGSGQFSRHLGRMRRLYRQRRDALLLALTNHLKVPYQLTGGDSGMHLTIRLPPAWPDSVIVNAAQAYGMAPGALSHFYLAAAGENNGLVLGYGNTAEAQFAPLVQRLSQLIAASRLRD</sequence>
<dbReference type="Gene3D" id="1.10.10.10">
    <property type="entry name" value="Winged helix-like DNA-binding domain superfamily/Winged helix DNA-binding domain"/>
    <property type="match status" value="1"/>
</dbReference>
<dbReference type="PROSITE" id="PS50949">
    <property type="entry name" value="HTH_GNTR"/>
    <property type="match status" value="1"/>
</dbReference>
<name>A0A1S8YL72_9GAMM</name>
<dbReference type="Proteomes" id="UP000190667">
    <property type="component" value="Unassembled WGS sequence"/>
</dbReference>
<comment type="similarity">
    <text evidence="1">In the C-terminal section; belongs to the class-I pyridoxal-phosphate-dependent aminotransferase family.</text>
</comment>
<evidence type="ECO:0000256" key="3">
    <source>
        <dbReference type="ARBA" id="ARBA00023015"/>
    </source>
</evidence>
<dbReference type="SUPFAM" id="SSF53383">
    <property type="entry name" value="PLP-dependent transferases"/>
    <property type="match status" value="1"/>
</dbReference>
<evidence type="ECO:0000256" key="1">
    <source>
        <dbReference type="ARBA" id="ARBA00005384"/>
    </source>
</evidence>
<evidence type="ECO:0000256" key="2">
    <source>
        <dbReference type="ARBA" id="ARBA00022898"/>
    </source>
</evidence>
<evidence type="ECO:0000313" key="7">
    <source>
        <dbReference type="EMBL" id="OON39423.1"/>
    </source>
</evidence>
<dbReference type="Pfam" id="PF00155">
    <property type="entry name" value="Aminotran_1_2"/>
    <property type="match status" value="1"/>
</dbReference>
<keyword evidence="8" id="KW-1185">Reference proteome</keyword>
<dbReference type="InterPro" id="IPR000524">
    <property type="entry name" value="Tscrpt_reg_HTH_GntR"/>
</dbReference>
<protein>
    <submittedName>
        <fullName evidence="7">DNA-binding protein</fullName>
    </submittedName>
</protein>
<organism evidence="7 8">
    <name type="scientific">Izhakiella australiensis</name>
    <dbReference type="NCBI Taxonomy" id="1926881"/>
    <lineage>
        <taxon>Bacteria</taxon>
        <taxon>Pseudomonadati</taxon>
        <taxon>Pseudomonadota</taxon>
        <taxon>Gammaproteobacteria</taxon>
        <taxon>Enterobacterales</taxon>
        <taxon>Erwiniaceae</taxon>
        <taxon>Izhakiella</taxon>
    </lineage>
</organism>
<dbReference type="STRING" id="1926881.BTJ39_14180"/>
<gene>
    <name evidence="7" type="ORF">BTJ39_14180</name>
</gene>
<feature type="domain" description="HTH gntR-type" evidence="6">
    <location>
        <begin position="26"/>
        <end position="93"/>
    </location>
</feature>
<accession>A0A1S8YL72</accession>
<evidence type="ECO:0000256" key="5">
    <source>
        <dbReference type="ARBA" id="ARBA00023163"/>
    </source>
</evidence>